<evidence type="ECO:0000259" key="1">
    <source>
        <dbReference type="Pfam" id="PF16571"/>
    </source>
</evidence>
<keyword evidence="3" id="KW-1185">Reference proteome</keyword>
<feature type="domain" description="Elongation factor G-binding protein C-terminal treble-clef zinc-finger" evidence="1">
    <location>
        <begin position="22"/>
        <end position="175"/>
    </location>
</feature>
<reference evidence="3" key="1">
    <citation type="submission" date="2016-10" db="EMBL/GenBank/DDBJ databases">
        <authorList>
            <person name="Varghese N."/>
            <person name="Submissions S."/>
        </authorList>
    </citation>
    <scope>NUCLEOTIDE SEQUENCE [LARGE SCALE GENOMIC DNA]</scope>
    <source>
        <strain evidence="3">DSM 44437</strain>
    </source>
</reference>
<evidence type="ECO:0000313" key="2">
    <source>
        <dbReference type="EMBL" id="SER76113.1"/>
    </source>
</evidence>
<dbReference type="GO" id="GO:0008270">
    <property type="term" value="F:zinc ion binding"/>
    <property type="evidence" value="ECO:0007669"/>
    <property type="project" value="UniProtKB-KW"/>
</dbReference>
<keyword evidence="2" id="KW-0862">Zinc</keyword>
<dbReference type="InterPro" id="IPR032330">
    <property type="entry name" value="EF-G-binding_C"/>
</dbReference>
<dbReference type="Pfam" id="PF16571">
    <property type="entry name" value="FBP_C"/>
    <property type="match status" value="1"/>
</dbReference>
<dbReference type="STRING" id="65499.SAMN04488000_111284"/>
<keyword evidence="2" id="KW-0863">Zinc-finger</keyword>
<sequence>MICLRPIGKPSVEGMKPLTEQDIRASFVNSTKGEAKRMHVPKDLGERRWDDLDFLGWTDPAAPDRSYLVTELDGRLVGIALRRAAQAGRARKTMCSWCLTTHSGDGVSLMSARKAGKSGQLGNTVGVYVCADLACSLYLRGKKSAGPGARFKEAITLDEQVERMNAGINAFLERVNS</sequence>
<proteinExistence type="predicted"/>
<accession>A0A1H9RVD3</accession>
<dbReference type="AlphaFoldDB" id="A0A1H9RVD3"/>
<dbReference type="EMBL" id="FOFV01000011">
    <property type="protein sequence ID" value="SER76113.1"/>
    <property type="molecule type" value="Genomic_DNA"/>
</dbReference>
<protein>
    <submittedName>
        <fullName evidence="2">FBP C-terminal treble-clef zinc-finger</fullName>
    </submittedName>
</protein>
<organism evidence="2 3">
    <name type="scientific">Lentzea albida</name>
    <dbReference type="NCBI Taxonomy" id="65499"/>
    <lineage>
        <taxon>Bacteria</taxon>
        <taxon>Bacillati</taxon>
        <taxon>Actinomycetota</taxon>
        <taxon>Actinomycetes</taxon>
        <taxon>Pseudonocardiales</taxon>
        <taxon>Pseudonocardiaceae</taxon>
        <taxon>Lentzea</taxon>
    </lineage>
</organism>
<dbReference type="Proteomes" id="UP000199503">
    <property type="component" value="Unassembled WGS sequence"/>
</dbReference>
<keyword evidence="2" id="KW-0479">Metal-binding</keyword>
<gene>
    <name evidence="2" type="ORF">SAMN04488000_111284</name>
</gene>
<name>A0A1H9RVD3_9PSEU</name>
<evidence type="ECO:0000313" key="3">
    <source>
        <dbReference type="Proteomes" id="UP000199503"/>
    </source>
</evidence>